<reference evidence="1 2" key="1">
    <citation type="journal article" date="2010" name="Science">
        <title>Genomic comparison of the ants Camponotus floridanus and Harpegnathos saltator.</title>
        <authorList>
            <person name="Bonasio R."/>
            <person name="Zhang G."/>
            <person name="Ye C."/>
            <person name="Mutti N.S."/>
            <person name="Fang X."/>
            <person name="Qin N."/>
            <person name="Donahue G."/>
            <person name="Yang P."/>
            <person name="Li Q."/>
            <person name="Li C."/>
            <person name="Zhang P."/>
            <person name="Huang Z."/>
            <person name="Berger S.L."/>
            <person name="Reinberg D."/>
            <person name="Wang J."/>
            <person name="Liebig J."/>
        </authorList>
    </citation>
    <scope>NUCLEOTIDE SEQUENCE [LARGE SCALE GENOMIC DNA]</scope>
    <source>
        <strain evidence="2">C129</strain>
    </source>
</reference>
<dbReference type="PANTHER" id="PTHR47501:SF5">
    <property type="entry name" value="HAT C-TERMINAL DIMERISATION DOMAIN-CONTAINING PROTEIN"/>
    <property type="match status" value="1"/>
</dbReference>
<sequence length="186" mass="21756">FKYLEEHLSCAGPVAEALDLLQGENNTYYGILLPCLVALRRKLQLLVNKNWTFCKPLSEVFLNAVERRFDEFFNCTTTVAENAAIAALSYPRFKNRWLSCMDFHYQEQILNIFKKAVEMEMDLETLPRTQEISFNKDDFFDFGTQSTSMFSNELKSKAELQVLHFFNDNDQELETLSRYPNIKSVF</sequence>
<dbReference type="Proteomes" id="UP000000311">
    <property type="component" value="Unassembled WGS sequence"/>
</dbReference>
<gene>
    <name evidence="1" type="ORF">EAG_10559</name>
</gene>
<keyword evidence="2" id="KW-1185">Reference proteome</keyword>
<feature type="non-terminal residue" evidence="1">
    <location>
        <position position="186"/>
    </location>
</feature>
<dbReference type="OMA" id="PRFKNRW"/>
<evidence type="ECO:0000313" key="2">
    <source>
        <dbReference type="Proteomes" id="UP000000311"/>
    </source>
</evidence>
<proteinExistence type="predicted"/>
<evidence type="ECO:0000313" key="1">
    <source>
        <dbReference type="EMBL" id="EFN68731.1"/>
    </source>
</evidence>
<dbReference type="PANTHER" id="PTHR47501">
    <property type="entry name" value="TRANSPOSASE-RELATED"/>
    <property type="match status" value="1"/>
</dbReference>
<accession>E2ACV8</accession>
<organism evidence="2">
    <name type="scientific">Camponotus floridanus</name>
    <name type="common">Florida carpenter ant</name>
    <dbReference type="NCBI Taxonomy" id="104421"/>
    <lineage>
        <taxon>Eukaryota</taxon>
        <taxon>Metazoa</taxon>
        <taxon>Ecdysozoa</taxon>
        <taxon>Arthropoda</taxon>
        <taxon>Hexapoda</taxon>
        <taxon>Insecta</taxon>
        <taxon>Pterygota</taxon>
        <taxon>Neoptera</taxon>
        <taxon>Endopterygota</taxon>
        <taxon>Hymenoptera</taxon>
        <taxon>Apocrita</taxon>
        <taxon>Aculeata</taxon>
        <taxon>Formicoidea</taxon>
        <taxon>Formicidae</taxon>
        <taxon>Formicinae</taxon>
        <taxon>Camponotus</taxon>
    </lineage>
</organism>
<dbReference type="InterPro" id="IPR012337">
    <property type="entry name" value="RNaseH-like_sf"/>
</dbReference>
<dbReference type="EMBL" id="GL438583">
    <property type="protein sequence ID" value="EFN68731.1"/>
    <property type="molecule type" value="Genomic_DNA"/>
</dbReference>
<dbReference type="STRING" id="104421.E2ACV8"/>
<dbReference type="AlphaFoldDB" id="E2ACV8"/>
<name>E2ACV8_CAMFO</name>
<feature type="non-terminal residue" evidence="1">
    <location>
        <position position="1"/>
    </location>
</feature>
<dbReference type="SUPFAM" id="SSF53098">
    <property type="entry name" value="Ribonuclease H-like"/>
    <property type="match status" value="1"/>
</dbReference>
<dbReference type="InParanoid" id="E2ACV8"/>
<protein>
    <submittedName>
        <fullName evidence="1">Uncharacterized protein</fullName>
    </submittedName>
</protein>